<dbReference type="GO" id="GO:0006694">
    <property type="term" value="P:steroid biosynthetic process"/>
    <property type="evidence" value="ECO:0007669"/>
    <property type="project" value="InterPro"/>
</dbReference>
<keyword evidence="6" id="KW-1185">Reference proteome</keyword>
<proteinExistence type="inferred from homology"/>
<accession>A0A9W7BYN6</accession>
<dbReference type="Proteomes" id="UP001165085">
    <property type="component" value="Unassembled WGS sequence"/>
</dbReference>
<comment type="caution">
    <text evidence="5">The sequence shown here is derived from an EMBL/GenBank/DDBJ whole genome shotgun (WGS) entry which is preliminary data.</text>
</comment>
<comment type="similarity">
    <text evidence="1 3">Belongs to the 3-beta-HSD family.</text>
</comment>
<feature type="domain" description="3-beta hydroxysteroid dehydrogenase/isomerase" evidence="4">
    <location>
        <begin position="13"/>
        <end position="270"/>
    </location>
</feature>
<dbReference type="EMBL" id="BRXY01000459">
    <property type="protein sequence ID" value="GMH96082.1"/>
    <property type="molecule type" value="Genomic_DNA"/>
</dbReference>
<dbReference type="OrthoDB" id="10058185at2759"/>
<name>A0A9W7BYN6_9STRA</name>
<dbReference type="InterPro" id="IPR036291">
    <property type="entry name" value="NAD(P)-bd_dom_sf"/>
</dbReference>
<dbReference type="SUPFAM" id="SSF51735">
    <property type="entry name" value="NAD(P)-binding Rossmann-fold domains"/>
    <property type="match status" value="1"/>
</dbReference>
<sequence>MSPGYGVKGERCMVTGSSGLVGGRLVEMLFERGAKSVTAFDLKPADDGLKSRVADAIKAGRVSGKVTWVVGDLTKPQEVSDACKDVDTIYHIAALVGPFYPTPLYHAVNYTGTLNVIEGAKLHKVRKIVMSSSPSTRFTGEDIEGLTEDDLPIPDTFLQIYAETKALGEKALRAANSPDLMTIAVAPHQVYGPHDLLFLPNLLQTAGSELLRVFGNGENICSFCYVDNYCHGLMCGADSMKEGAASLGKFYIITDDQPQKFWHVLNVAIVAMGFTDIFSKFKLPTLLMIVLGYISEAIGWLIGKKLKLNVFSVKMLTIHRYFDIKNAKRDLGYKPIFTFEQGWAKTIEWFKENWLPTSGFQQKESGL</sequence>
<gene>
    <name evidence="5" type="ORF">TrST_g4621</name>
</gene>
<evidence type="ECO:0000313" key="6">
    <source>
        <dbReference type="Proteomes" id="UP001165085"/>
    </source>
</evidence>
<evidence type="ECO:0000259" key="4">
    <source>
        <dbReference type="Pfam" id="PF01073"/>
    </source>
</evidence>
<evidence type="ECO:0000256" key="3">
    <source>
        <dbReference type="RuleBase" id="RU004475"/>
    </source>
</evidence>
<dbReference type="AlphaFoldDB" id="A0A9W7BYN6"/>
<dbReference type="InterPro" id="IPR002225">
    <property type="entry name" value="3Beta_OHSteriod_DH/Estase"/>
</dbReference>
<dbReference type="Gene3D" id="3.40.50.720">
    <property type="entry name" value="NAD(P)-binding Rossmann-like Domain"/>
    <property type="match status" value="1"/>
</dbReference>
<evidence type="ECO:0000256" key="2">
    <source>
        <dbReference type="ARBA" id="ARBA00023002"/>
    </source>
</evidence>
<dbReference type="PANTHER" id="PTHR43245">
    <property type="entry name" value="BIFUNCTIONAL POLYMYXIN RESISTANCE PROTEIN ARNA"/>
    <property type="match status" value="1"/>
</dbReference>
<keyword evidence="2 3" id="KW-0560">Oxidoreductase</keyword>
<reference evidence="6" key="1">
    <citation type="journal article" date="2023" name="Commun. Biol.">
        <title>Genome analysis of Parmales, the sister group of diatoms, reveals the evolutionary specialization of diatoms from phago-mixotrophs to photoautotrophs.</title>
        <authorList>
            <person name="Ban H."/>
            <person name="Sato S."/>
            <person name="Yoshikawa S."/>
            <person name="Yamada K."/>
            <person name="Nakamura Y."/>
            <person name="Ichinomiya M."/>
            <person name="Sato N."/>
            <person name="Blanc-Mathieu R."/>
            <person name="Endo H."/>
            <person name="Kuwata A."/>
            <person name="Ogata H."/>
        </authorList>
    </citation>
    <scope>NUCLEOTIDE SEQUENCE [LARGE SCALE GENOMIC DNA]</scope>
    <source>
        <strain evidence="6">NIES 3701</strain>
    </source>
</reference>
<protein>
    <recommendedName>
        <fullName evidence="4">3-beta hydroxysteroid dehydrogenase/isomerase domain-containing protein</fullName>
    </recommendedName>
</protein>
<dbReference type="InterPro" id="IPR050177">
    <property type="entry name" value="Lipid_A_modif_metabolic_enz"/>
</dbReference>
<dbReference type="GO" id="GO:0016616">
    <property type="term" value="F:oxidoreductase activity, acting on the CH-OH group of donors, NAD or NADP as acceptor"/>
    <property type="evidence" value="ECO:0007669"/>
    <property type="project" value="InterPro"/>
</dbReference>
<evidence type="ECO:0000313" key="5">
    <source>
        <dbReference type="EMBL" id="GMH96082.1"/>
    </source>
</evidence>
<organism evidence="5 6">
    <name type="scientific">Triparma strigata</name>
    <dbReference type="NCBI Taxonomy" id="1606541"/>
    <lineage>
        <taxon>Eukaryota</taxon>
        <taxon>Sar</taxon>
        <taxon>Stramenopiles</taxon>
        <taxon>Ochrophyta</taxon>
        <taxon>Bolidophyceae</taxon>
        <taxon>Parmales</taxon>
        <taxon>Triparmaceae</taxon>
        <taxon>Triparma</taxon>
    </lineage>
</organism>
<evidence type="ECO:0000256" key="1">
    <source>
        <dbReference type="ARBA" id="ARBA00009219"/>
    </source>
</evidence>
<dbReference type="Pfam" id="PF01073">
    <property type="entry name" value="3Beta_HSD"/>
    <property type="match status" value="1"/>
</dbReference>
<dbReference type="PANTHER" id="PTHR43245:SF51">
    <property type="entry name" value="SHORT CHAIN DEHYDROGENASE_REDUCTASE FAMILY 42E, MEMBER 2"/>
    <property type="match status" value="1"/>
</dbReference>